<proteinExistence type="predicted"/>
<evidence type="ECO:0000313" key="3">
    <source>
        <dbReference type="EMBL" id="NNV55274.1"/>
    </source>
</evidence>
<dbReference type="Pfam" id="PF13517">
    <property type="entry name" value="FG-GAP_3"/>
    <property type="match status" value="6"/>
</dbReference>
<organism evidence="3 4">
    <name type="scientific">Limnovirga soli</name>
    <dbReference type="NCBI Taxonomy" id="2656915"/>
    <lineage>
        <taxon>Bacteria</taxon>
        <taxon>Pseudomonadati</taxon>
        <taxon>Bacteroidota</taxon>
        <taxon>Chitinophagia</taxon>
        <taxon>Chitinophagales</taxon>
        <taxon>Chitinophagaceae</taxon>
        <taxon>Limnovirga</taxon>
    </lineage>
</organism>
<feature type="domain" description="ASPIC/UnbV" evidence="2">
    <location>
        <begin position="522"/>
        <end position="588"/>
    </location>
</feature>
<dbReference type="Pfam" id="PF07593">
    <property type="entry name" value="UnbV_ASPIC"/>
    <property type="match status" value="1"/>
</dbReference>
<dbReference type="PANTHER" id="PTHR16026:SF0">
    <property type="entry name" value="CARTILAGE ACIDIC PROTEIN 1"/>
    <property type="match status" value="1"/>
</dbReference>
<evidence type="ECO:0000313" key="4">
    <source>
        <dbReference type="Proteomes" id="UP000598971"/>
    </source>
</evidence>
<protein>
    <submittedName>
        <fullName evidence="3">RNA-binding protein</fullName>
    </submittedName>
</protein>
<sequence>MHRLTSIVLLVIGYIFFAACTGNKNQLFTALDKSNTNINFQNTLFEDGPLNVANYIYFYNGGGVSIGDINNDGLQDILFTGNMVRNRLYLNKGNFTFEDITTQSGVADKQGWCTGATMADVNGDGLLDIYICRSADINPAMRTNLLFMNNGNLTFSEKAGQYGLADTGYSTQSAFFDYDKDGDLDCFIINHSLSKYTAGVQDNPELRNEHNPAFANKLYRNDNGHYSDVSGEAGITSNVLTFGLGLAVTDFNNDGWPDVYVSNDFNEPDYLFMNNRNGSFTESLRTSMDDISLYSMGSDAADYNNDGLPDLVTLDMMPESNFTQKMHSGAENFDKFQYLFNQGFYFEYSRNMLQKNNGDGTFSEVAQLAGVSNTDWSWTALFGDYDNDGNKDLFITNGYVKDYTEMDFLKYSVDRVVRKMHGDSVDAITEYIRKMPTLEIPNYVFQNNGNETFTKKTSEWGLDQPGVSAGAAYADLDNDGDLDLVVNNTNNFAGIYKNNSEAIGKNNYLRVQLAGTATNPRAIGTKVTLYCKGQQYYQEESPVRGFQSSSDPVLSFGVGSNAVIDSVLVIWPNNAYQLLTNVKPNQTLSLKMTDAKQSWVYDTLKNTNTVFTQSIASNIKHTENSFNDFTVQLLLPNYLSRQGPCIATADVNKDGLDDIFMGGAKGKAGQLFLQTAAGSFVAKQVPEFLQDSVSEDVSAVFFDADNDGDPDLYVASGGYEFDEFDPAFQDRLYLNDGKANFTKSVDALPKMLCSKSCVKAADIDGDGDIDLFVGGRLVPGKYPTAPRSFILANNGKGVFIDVTASVCNALMQPGMVTDAAFVDVNNDKTQDLVIVGEWMPIQVYTNKAGKFTDASASYIHFASTGWWNKIYTNDIDGDGDADLVIGNCGLNTQFKVSEKEPMNLYYKDFDNNGSIDPILCYFIQGVSYPANSRDDLTDQLPGLKKKFLEYKGYASATINDLFTPEVLKDAKILKVETMQTIYLENQGPAKGFALHNLPQEAQYAPVFGMVAEDFNNDGKKDLLLAGNETWTRIKFGRYRANHGVLLQADGKGNFTYVPQTKSGLQLNQNVKVLLPIKTGNKKTFIAGINDGNALFITAN</sequence>
<evidence type="ECO:0000256" key="1">
    <source>
        <dbReference type="ARBA" id="ARBA00022729"/>
    </source>
</evidence>
<dbReference type="InterPro" id="IPR028994">
    <property type="entry name" value="Integrin_alpha_N"/>
</dbReference>
<dbReference type="InterPro" id="IPR013517">
    <property type="entry name" value="FG-GAP"/>
</dbReference>
<name>A0A8J8FF80_9BACT</name>
<dbReference type="InterPro" id="IPR027039">
    <property type="entry name" value="Crtac1"/>
</dbReference>
<dbReference type="SUPFAM" id="SSF69318">
    <property type="entry name" value="Integrin alpha N-terminal domain"/>
    <property type="match status" value="3"/>
</dbReference>
<dbReference type="Proteomes" id="UP000598971">
    <property type="component" value="Unassembled WGS sequence"/>
</dbReference>
<accession>A0A8J8FF80</accession>
<dbReference type="EMBL" id="WHPF01000005">
    <property type="protein sequence ID" value="NNV55274.1"/>
    <property type="molecule type" value="Genomic_DNA"/>
</dbReference>
<comment type="caution">
    <text evidence="3">The sequence shown here is derived from an EMBL/GenBank/DDBJ whole genome shotgun (WGS) entry which is preliminary data.</text>
</comment>
<evidence type="ECO:0000259" key="2">
    <source>
        <dbReference type="Pfam" id="PF07593"/>
    </source>
</evidence>
<dbReference type="AlphaFoldDB" id="A0A8J8FF80"/>
<keyword evidence="4" id="KW-1185">Reference proteome</keyword>
<gene>
    <name evidence="3" type="ORF">GD597_07380</name>
</gene>
<dbReference type="RefSeq" id="WP_171607208.1">
    <property type="nucleotide sequence ID" value="NZ_WHPF01000005.1"/>
</dbReference>
<dbReference type="InterPro" id="IPR011519">
    <property type="entry name" value="UnbV_ASPIC"/>
</dbReference>
<dbReference type="PANTHER" id="PTHR16026">
    <property type="entry name" value="CARTILAGE ACIDIC PROTEIN 1"/>
    <property type="match status" value="1"/>
</dbReference>
<reference evidence="3" key="1">
    <citation type="submission" date="2019-10" db="EMBL/GenBank/DDBJ databases">
        <title>Draft genome sequence of Panacibacter sp. KCS-6.</title>
        <authorList>
            <person name="Yim K.J."/>
        </authorList>
    </citation>
    <scope>NUCLEOTIDE SEQUENCE</scope>
    <source>
        <strain evidence="3">KCS-6</strain>
    </source>
</reference>
<keyword evidence="1" id="KW-0732">Signal</keyword>
<dbReference type="PROSITE" id="PS51257">
    <property type="entry name" value="PROKAR_LIPOPROTEIN"/>
    <property type="match status" value="1"/>
</dbReference>
<dbReference type="Gene3D" id="2.130.10.130">
    <property type="entry name" value="Integrin alpha, N-terminal"/>
    <property type="match status" value="3"/>
</dbReference>